<dbReference type="AlphaFoldDB" id="A0A1E3BCH9"/>
<sequence length="172" mass="19860">MVDQFEFRASESDAARCKRKQPISPEAQQYENTFHYALHWRSLFFMSDGLIGMGPSWLSSGDRVMLVRGAIVPYTFRHVDDDLRLQAEKLKKEMEKLEKRLLAQKQSTDDKEQQAAMGTRKEIAKLRRKLIQAEGQIGRKDGWILIGEAYVEGVMRGEVLEGGENDIWERIV</sequence>
<organism evidence="2 3">
    <name type="scientific">Aspergillus cristatus</name>
    <name type="common">Chinese Fuzhuan brick tea-fermentation fungus</name>
    <name type="synonym">Eurotium cristatum</name>
    <dbReference type="NCBI Taxonomy" id="573508"/>
    <lineage>
        <taxon>Eukaryota</taxon>
        <taxon>Fungi</taxon>
        <taxon>Dikarya</taxon>
        <taxon>Ascomycota</taxon>
        <taxon>Pezizomycotina</taxon>
        <taxon>Eurotiomycetes</taxon>
        <taxon>Eurotiomycetidae</taxon>
        <taxon>Eurotiales</taxon>
        <taxon>Aspergillaceae</taxon>
        <taxon>Aspergillus</taxon>
        <taxon>Aspergillus subgen. Aspergillus</taxon>
    </lineage>
</organism>
<protein>
    <submittedName>
        <fullName evidence="2">Uncharacterized protein</fullName>
    </submittedName>
</protein>
<gene>
    <name evidence="2" type="ORF">SI65_05289</name>
</gene>
<evidence type="ECO:0000313" key="3">
    <source>
        <dbReference type="Proteomes" id="UP000094569"/>
    </source>
</evidence>
<keyword evidence="1" id="KW-0175">Coiled coil</keyword>
<accession>A0A1E3BCH9</accession>
<reference evidence="2 3" key="1">
    <citation type="journal article" date="2016" name="BMC Genomics">
        <title>Comparative genomic and transcriptomic analyses of the Fuzhuan brick tea-fermentation fungus Aspergillus cristatus.</title>
        <authorList>
            <person name="Ge Y."/>
            <person name="Wang Y."/>
            <person name="Liu Y."/>
            <person name="Tan Y."/>
            <person name="Ren X."/>
            <person name="Zhang X."/>
            <person name="Hyde K.D."/>
            <person name="Liu Y."/>
            <person name="Liu Z."/>
        </authorList>
    </citation>
    <scope>NUCLEOTIDE SEQUENCE [LARGE SCALE GENOMIC DNA]</scope>
    <source>
        <strain evidence="2 3">GZAAS20.1005</strain>
    </source>
</reference>
<keyword evidence="3" id="KW-1185">Reference proteome</keyword>
<dbReference type="Proteomes" id="UP000094569">
    <property type="component" value="Unassembled WGS sequence"/>
</dbReference>
<comment type="caution">
    <text evidence="2">The sequence shown here is derived from an EMBL/GenBank/DDBJ whole genome shotgun (WGS) entry which is preliminary data.</text>
</comment>
<dbReference type="OrthoDB" id="4497861at2759"/>
<dbReference type="VEuPathDB" id="FungiDB:SI65_05289"/>
<name>A0A1E3BCH9_ASPCR</name>
<feature type="coiled-coil region" evidence="1">
    <location>
        <begin position="80"/>
        <end position="136"/>
    </location>
</feature>
<proteinExistence type="predicted"/>
<evidence type="ECO:0000313" key="2">
    <source>
        <dbReference type="EMBL" id="ODM18672.1"/>
    </source>
</evidence>
<evidence type="ECO:0000256" key="1">
    <source>
        <dbReference type="SAM" id="Coils"/>
    </source>
</evidence>
<dbReference type="EMBL" id="JXNT01000005">
    <property type="protein sequence ID" value="ODM18672.1"/>
    <property type="molecule type" value="Genomic_DNA"/>
</dbReference>